<organism evidence="1 2">
    <name type="scientific">Dyadobacter psychrophilus</name>
    <dbReference type="NCBI Taxonomy" id="651661"/>
    <lineage>
        <taxon>Bacteria</taxon>
        <taxon>Pseudomonadati</taxon>
        <taxon>Bacteroidota</taxon>
        <taxon>Cytophagia</taxon>
        <taxon>Cytophagales</taxon>
        <taxon>Spirosomataceae</taxon>
        <taxon>Dyadobacter</taxon>
    </lineage>
</organism>
<dbReference type="Pfam" id="PF08665">
    <property type="entry name" value="PglZ"/>
    <property type="match status" value="1"/>
</dbReference>
<dbReference type="STRING" id="651661.SAMN05660293_01534"/>
<dbReference type="RefSeq" id="WP_082214113.1">
    <property type="nucleotide sequence ID" value="NZ_FUZA01000002.1"/>
</dbReference>
<evidence type="ECO:0000313" key="2">
    <source>
        <dbReference type="Proteomes" id="UP000190897"/>
    </source>
</evidence>
<evidence type="ECO:0000313" key="1">
    <source>
        <dbReference type="EMBL" id="SKB69522.1"/>
    </source>
</evidence>
<keyword evidence="2" id="KW-1185">Reference proteome</keyword>
<dbReference type="AlphaFoldDB" id="A0A1T5DCP5"/>
<protein>
    <submittedName>
        <fullName evidence="1">PglZ domain-containing protein</fullName>
    </submittedName>
</protein>
<proteinExistence type="predicted"/>
<accession>A0A1T5DCP5</accession>
<dbReference type="OrthoDB" id="9769734at2"/>
<dbReference type="EMBL" id="FUZA01000002">
    <property type="protein sequence ID" value="SKB69522.1"/>
    <property type="molecule type" value="Genomic_DNA"/>
</dbReference>
<gene>
    <name evidence="1" type="ORF">SAMN05660293_01534</name>
</gene>
<sequence>MTEQWLLDDISKLIQHRNRIVLLDPTGQCSFVLPILRKNHIEVLQTDPGIKETWKREKEELMLRYEAETTLKDKPLIFYITRPQSNLSFLFDYCFTHGLLDLSHPQEWLKKKIFVSTGLQVELDNPMLLTVAKLGQEKDLAWWRKIVQKLEELINLDDELLPFVHNPEEYLANKDTDIKRLFEEKVHELLGQQYISKPATTLADEVVKRMLDGLANNEISETLLSLYYKWADSATYRSSLENYIGSYKLNGSTNPWNAHPDHCFEKLDLIALRQITENVRDKSFVSEILLKLNKRISPTKTQLFAPKWWKDVWTLFSADTKSLSGCTGLNSFIEYYTGSFSKVDRAIRSLYVEFLNDEALMRPMQEHYENMNHIVLDTWFGFNSAYKSDQQGYLPKLIGAAKSKIAVIVGDGVRYEIADFVASELQKHFKVEREVMLADMPSETEHNMSALYVGDNKVIPIHKERELQLTKNTGKNISYMPLEKLNYGTEADILVLTYKDIDSAGEKLQHGSLKLFSEFEEVLINKITLLLNMGFEEVYLVTDHGFVLTGLLDEADKIDSNVTGKKDVHERFIRTVDRQNNDDLLSFEKAYGEYKYLYAAKNHRPFKSKGVYGFSHGGFTPQEIIIPKFRFTKAKTGTSKLEVFIANKSELSDVPSEHFVVKLQATKSISDLFGAQRKVIIKLYAGNAEFKSSDAITMKTGDIEKIELSFGNNAQIQAVLLDAVTQEQLDSITINKSNLRDLGGLF</sequence>
<name>A0A1T5DCP5_9BACT</name>
<reference evidence="2" key="1">
    <citation type="submission" date="2017-02" db="EMBL/GenBank/DDBJ databases">
        <authorList>
            <person name="Varghese N."/>
            <person name="Submissions S."/>
        </authorList>
    </citation>
    <scope>NUCLEOTIDE SEQUENCE [LARGE SCALE GENOMIC DNA]</scope>
    <source>
        <strain evidence="2">DSM 22270</strain>
    </source>
</reference>
<dbReference type="Proteomes" id="UP000190897">
    <property type="component" value="Unassembled WGS sequence"/>
</dbReference>